<sequence length="314" mass="33933">MAKRKVVVALGGNAILSDDATAQAQQNALKETAKYLVQFIEQGDELIISHGNGPQVGNLLIQQAAADSEKTPAMPLDTCVAMTEGSIGYWLQNEMGAILKEKGIDKDVVSLVTQVIVAEDDPSFHNPSKPVGPFFTEEEAKQQMQTGNATFKEDAGRGWRKVVASPKPLSIKEARVIESLVDQGVVTISVGGGGIPVVETQKGLEGREAVIDKDFASEKLAEIIKADLLIVLTGVDNVYVNYQKPDQKKLERVTVSEMKQYIKEDQFAPGSMLPKVQACIEFVEARPEGKAIITSLENIENLLANEDGTIVVAD</sequence>
<gene>
    <name evidence="11" type="primary">arcC</name>
    <name evidence="11" type="ORF">EsVE80_10620</name>
</gene>
<comment type="catalytic activity">
    <reaction evidence="7">
        <text>hydrogencarbonate + NH4(+) + ATP = carbamoyl phosphate + ADP + H2O + H(+)</text>
        <dbReference type="Rhea" id="RHEA:10152"/>
        <dbReference type="ChEBI" id="CHEBI:15377"/>
        <dbReference type="ChEBI" id="CHEBI:15378"/>
        <dbReference type="ChEBI" id="CHEBI:17544"/>
        <dbReference type="ChEBI" id="CHEBI:28938"/>
        <dbReference type="ChEBI" id="CHEBI:30616"/>
        <dbReference type="ChEBI" id="CHEBI:58228"/>
        <dbReference type="ChEBI" id="CHEBI:456216"/>
        <dbReference type="EC" id="2.7.2.2"/>
    </reaction>
</comment>
<dbReference type="InterPro" id="IPR001048">
    <property type="entry name" value="Asp/Glu/Uridylate_kinase"/>
</dbReference>
<dbReference type="PRINTS" id="PR01469">
    <property type="entry name" value="CARBMTKINASE"/>
</dbReference>
<evidence type="ECO:0000256" key="8">
    <source>
        <dbReference type="NCBIfam" id="TIGR00746"/>
    </source>
</evidence>
<evidence type="ECO:0000256" key="1">
    <source>
        <dbReference type="ARBA" id="ARBA00005118"/>
    </source>
</evidence>
<dbReference type="PANTHER" id="PTHR30409">
    <property type="entry name" value="CARBAMATE KINASE"/>
    <property type="match status" value="1"/>
</dbReference>
<dbReference type="NCBIfam" id="NF009007">
    <property type="entry name" value="PRK12352.1"/>
    <property type="match status" value="1"/>
</dbReference>
<evidence type="ECO:0000256" key="5">
    <source>
        <dbReference type="ARBA" id="ARBA00022679"/>
    </source>
</evidence>
<evidence type="ECO:0000256" key="3">
    <source>
        <dbReference type="ARBA" id="ARBA00013070"/>
    </source>
</evidence>
<evidence type="ECO:0000259" key="10">
    <source>
        <dbReference type="Pfam" id="PF00696"/>
    </source>
</evidence>
<dbReference type="FunFam" id="3.40.1160.10:FF:000007">
    <property type="entry name" value="Carbamate kinase"/>
    <property type="match status" value="1"/>
</dbReference>
<comment type="similarity">
    <text evidence="2 9">Belongs to the carbamate kinase family.</text>
</comment>
<evidence type="ECO:0000256" key="6">
    <source>
        <dbReference type="ARBA" id="ARBA00022777"/>
    </source>
</evidence>
<keyword evidence="4" id="KW-0056">Arginine metabolism</keyword>
<dbReference type="InterPro" id="IPR036393">
    <property type="entry name" value="AceGlu_kinase-like_sf"/>
</dbReference>
<feature type="domain" description="Aspartate/glutamate/uridylate kinase" evidence="10">
    <location>
        <begin position="5"/>
        <end position="285"/>
    </location>
</feature>
<evidence type="ECO:0000256" key="4">
    <source>
        <dbReference type="ARBA" id="ARBA00022503"/>
    </source>
</evidence>
<evidence type="ECO:0000256" key="2">
    <source>
        <dbReference type="ARBA" id="ARBA00011066"/>
    </source>
</evidence>
<dbReference type="KEGG" id="esg:EsVE80_10620"/>
<dbReference type="GO" id="GO:0008804">
    <property type="term" value="F:carbamate kinase activity"/>
    <property type="evidence" value="ECO:0007669"/>
    <property type="project" value="UniProtKB-UniRule"/>
</dbReference>
<dbReference type="GO" id="GO:0019546">
    <property type="term" value="P:L-arginine deiminase pathway"/>
    <property type="evidence" value="ECO:0007669"/>
    <property type="project" value="TreeGrafter"/>
</dbReference>
<dbReference type="PIRSF" id="PIRSF000723">
    <property type="entry name" value="Carbamate_kin"/>
    <property type="match status" value="1"/>
</dbReference>
<dbReference type="EMBL" id="AP022822">
    <property type="protein sequence ID" value="BCA85539.1"/>
    <property type="molecule type" value="Genomic_DNA"/>
</dbReference>
<organism evidence="11 12">
    <name type="scientific">Enterococcus saigonensis</name>
    <dbReference type="NCBI Taxonomy" id="1805431"/>
    <lineage>
        <taxon>Bacteria</taxon>
        <taxon>Bacillati</taxon>
        <taxon>Bacillota</taxon>
        <taxon>Bacilli</taxon>
        <taxon>Lactobacillales</taxon>
        <taxon>Enterococcaceae</taxon>
        <taxon>Enterococcus</taxon>
    </lineage>
</organism>
<proteinExistence type="inferred from homology"/>
<dbReference type="AlphaFoldDB" id="A0A679IBQ2"/>
<keyword evidence="5 9" id="KW-0808">Transferase</keyword>
<dbReference type="PANTHER" id="PTHR30409:SF1">
    <property type="entry name" value="CARBAMATE KINASE-RELATED"/>
    <property type="match status" value="1"/>
</dbReference>
<dbReference type="Proteomes" id="UP000502998">
    <property type="component" value="Chromosome"/>
</dbReference>
<dbReference type="SUPFAM" id="SSF53633">
    <property type="entry name" value="Carbamate kinase-like"/>
    <property type="match status" value="1"/>
</dbReference>
<dbReference type="UniPathway" id="UPA00996">
    <property type="reaction ID" value="UER00366"/>
</dbReference>
<dbReference type="Pfam" id="PF00696">
    <property type="entry name" value="AA_kinase"/>
    <property type="match status" value="1"/>
</dbReference>
<keyword evidence="12" id="KW-1185">Reference proteome</keyword>
<reference evidence="11 12" key="1">
    <citation type="submission" date="2020-02" db="EMBL/GenBank/DDBJ databases">
        <title>Characterization of vanA genotype vancomycin-resistant Enterococcus saigonensis VE80.</title>
        <authorList>
            <person name="Harada T."/>
            <person name="Motooka D."/>
            <person name="Nakamura S."/>
            <person name="Yamamoto Y."/>
            <person name="Kawahara R."/>
            <person name="Kawatsu K."/>
        </authorList>
    </citation>
    <scope>NUCLEOTIDE SEQUENCE [LARGE SCALE GENOMIC DNA]</scope>
    <source>
        <strain evidence="11 12">VE80</strain>
    </source>
</reference>
<dbReference type="NCBIfam" id="TIGR00746">
    <property type="entry name" value="arcC"/>
    <property type="match status" value="1"/>
</dbReference>
<accession>A0A679IBQ2</accession>
<dbReference type="InterPro" id="IPR003964">
    <property type="entry name" value="Carb_kinase"/>
</dbReference>
<dbReference type="Gene3D" id="3.40.1160.10">
    <property type="entry name" value="Acetylglutamate kinase-like"/>
    <property type="match status" value="1"/>
</dbReference>
<dbReference type="CDD" id="cd04235">
    <property type="entry name" value="AAK_CK"/>
    <property type="match status" value="1"/>
</dbReference>
<dbReference type="RefSeq" id="WP_173102807.1">
    <property type="nucleotide sequence ID" value="NZ_AP022822.1"/>
</dbReference>
<evidence type="ECO:0000313" key="12">
    <source>
        <dbReference type="Proteomes" id="UP000502998"/>
    </source>
</evidence>
<comment type="pathway">
    <text evidence="1">Metabolic intermediate metabolism; carbamoyl phosphate degradation; CO(2) and NH(3) from carbamoyl phosphate: step 1/1.</text>
</comment>
<dbReference type="GO" id="GO:0005829">
    <property type="term" value="C:cytosol"/>
    <property type="evidence" value="ECO:0007669"/>
    <property type="project" value="TreeGrafter"/>
</dbReference>
<evidence type="ECO:0000313" key="11">
    <source>
        <dbReference type="EMBL" id="BCA85539.1"/>
    </source>
</evidence>
<keyword evidence="6 9" id="KW-0418">Kinase</keyword>
<evidence type="ECO:0000256" key="9">
    <source>
        <dbReference type="PIRNR" id="PIRNR000723"/>
    </source>
</evidence>
<evidence type="ECO:0000256" key="7">
    <source>
        <dbReference type="ARBA" id="ARBA00048467"/>
    </source>
</evidence>
<protein>
    <recommendedName>
        <fullName evidence="3 8">Carbamate kinase</fullName>
    </recommendedName>
</protein>
<name>A0A679IBQ2_9ENTE</name>